<name>A0A1I4BQ87_9EURY</name>
<dbReference type="SUPFAM" id="SSF48208">
    <property type="entry name" value="Six-hairpin glycosidases"/>
    <property type="match status" value="1"/>
</dbReference>
<evidence type="ECO:0000313" key="3">
    <source>
        <dbReference type="Proteomes" id="UP000199607"/>
    </source>
</evidence>
<keyword evidence="2" id="KW-0808">Transferase</keyword>
<dbReference type="GO" id="GO:0008757">
    <property type="term" value="F:S-adenosylmethionine-dependent methyltransferase activity"/>
    <property type="evidence" value="ECO:0007669"/>
    <property type="project" value="InterPro"/>
</dbReference>
<dbReference type="EMBL" id="FOTC01000001">
    <property type="protein sequence ID" value="SFK70367.1"/>
    <property type="molecule type" value="Genomic_DNA"/>
</dbReference>
<dbReference type="InterPro" id="IPR008928">
    <property type="entry name" value="6-hairpin_glycosidase_sf"/>
</dbReference>
<dbReference type="RefSeq" id="WP_089865686.1">
    <property type="nucleotide sequence ID" value="NZ_FOTC01000001.1"/>
</dbReference>
<sequence>MRDEVLKRWVKQPEAAPMLQYLRDAEKESAWELLGERTRILDIASESNVTRGLDGEHITRLDFSESAIEYAQEILGDTVDRYEWTEPEDPKLPFPDDHFDGAVSLGPYDWRFLDIETLTDEVRRVTTGDGLYVFSVPTPRSPYHTGGKYRQRYYTPDEGKRIFYPMSRLATYDLIYQYPFRLHAHGSNAPEFVQRPMVDYAKDLSDRLMEQDDWDNASYIVFGVQKLDYERYLDDALDCLFRPTDENGFWNEDEGRMIRALDYDIDESGGIHWRPNDENQWRYATFALMGLMQWRVSEEGDDRYDDELRSQLAYFADAIEDEATLGEMPSYGIGPLTLAFSLADDVFGGDESDVDHLAVATNLFTHAEGRFDFTDSEDSLLLYGWTYLYERTGDEAVHDAIDGAMYEIVEQQNAWKTLFYFDNPTTRRHQNQMYTLWGLCRGIEVTGRTGYLENVEQVLDYTIEERMEDDGSFIWEDPSNRTLAGMELRQRLGVRDGRPPHWEFLYECHQTFFVNAVAHYYAAGGEKNYDREVGEAMEWIYATNTRGVNLADASGLGVPMRFMTRDGRMNVADQQFKGAYEVGSYVMALSNLLTGTVRSS</sequence>
<dbReference type="CDD" id="cd02440">
    <property type="entry name" value="AdoMet_MTases"/>
    <property type="match status" value="1"/>
</dbReference>
<keyword evidence="2" id="KW-0489">Methyltransferase</keyword>
<dbReference type="SUPFAM" id="SSF53335">
    <property type="entry name" value="S-adenosyl-L-methionine-dependent methyltransferases"/>
    <property type="match status" value="1"/>
</dbReference>
<dbReference type="InterPro" id="IPR013216">
    <property type="entry name" value="Methyltransf_11"/>
</dbReference>
<proteinExistence type="predicted"/>
<dbReference type="AlphaFoldDB" id="A0A1I4BQ87"/>
<dbReference type="GO" id="GO:0032259">
    <property type="term" value="P:methylation"/>
    <property type="evidence" value="ECO:0007669"/>
    <property type="project" value="UniProtKB-KW"/>
</dbReference>
<keyword evidence="3" id="KW-1185">Reference proteome</keyword>
<dbReference type="InterPro" id="IPR029063">
    <property type="entry name" value="SAM-dependent_MTases_sf"/>
</dbReference>
<dbReference type="STRING" id="553466.SAMN04487950_0677"/>
<evidence type="ECO:0000313" key="2">
    <source>
        <dbReference type="EMBL" id="SFK70367.1"/>
    </source>
</evidence>
<gene>
    <name evidence="2" type="ORF">SAMN04487950_0677</name>
</gene>
<protein>
    <submittedName>
        <fullName evidence="2">Methyltransferase domain-containing protein</fullName>
    </submittedName>
</protein>
<evidence type="ECO:0000259" key="1">
    <source>
        <dbReference type="Pfam" id="PF08241"/>
    </source>
</evidence>
<accession>A0A1I4BQ87</accession>
<reference evidence="3" key="1">
    <citation type="submission" date="2016-10" db="EMBL/GenBank/DDBJ databases">
        <authorList>
            <person name="Varghese N."/>
            <person name="Submissions S."/>
        </authorList>
    </citation>
    <scope>NUCLEOTIDE SEQUENCE [LARGE SCALE GENOMIC DNA]</scope>
    <source>
        <strain evidence="3">CGMCC 1.7738</strain>
    </source>
</reference>
<organism evidence="2 3">
    <name type="scientific">Halogranum rubrum</name>
    <dbReference type="NCBI Taxonomy" id="553466"/>
    <lineage>
        <taxon>Archaea</taxon>
        <taxon>Methanobacteriati</taxon>
        <taxon>Methanobacteriota</taxon>
        <taxon>Stenosarchaea group</taxon>
        <taxon>Halobacteria</taxon>
        <taxon>Halobacteriales</taxon>
        <taxon>Haloferacaceae</taxon>
    </lineage>
</organism>
<dbReference type="GO" id="GO:0005975">
    <property type="term" value="P:carbohydrate metabolic process"/>
    <property type="evidence" value="ECO:0007669"/>
    <property type="project" value="InterPro"/>
</dbReference>
<dbReference type="Gene3D" id="3.40.50.150">
    <property type="entry name" value="Vaccinia Virus protein VP39"/>
    <property type="match status" value="1"/>
</dbReference>
<dbReference type="Pfam" id="PF08241">
    <property type="entry name" value="Methyltransf_11"/>
    <property type="match status" value="1"/>
</dbReference>
<dbReference type="Proteomes" id="UP000199607">
    <property type="component" value="Unassembled WGS sequence"/>
</dbReference>
<feature type="domain" description="Methyltransferase type 11" evidence="1">
    <location>
        <begin position="48"/>
        <end position="134"/>
    </location>
</feature>